<organism evidence="2 3">
    <name type="scientific">Devosia epidermidihirudinis</name>
    <dbReference type="NCBI Taxonomy" id="1293439"/>
    <lineage>
        <taxon>Bacteria</taxon>
        <taxon>Pseudomonadati</taxon>
        <taxon>Pseudomonadota</taxon>
        <taxon>Alphaproteobacteria</taxon>
        <taxon>Hyphomicrobiales</taxon>
        <taxon>Devosiaceae</taxon>
        <taxon>Devosia</taxon>
    </lineage>
</organism>
<dbReference type="Proteomes" id="UP000033411">
    <property type="component" value="Unassembled WGS sequence"/>
</dbReference>
<reference evidence="2 3" key="1">
    <citation type="submission" date="2015-03" db="EMBL/GenBank/DDBJ databases">
        <authorList>
            <person name="Lepp D."/>
            <person name="Hassan Y.I."/>
            <person name="Li X.-Z."/>
            <person name="Zhou T."/>
        </authorList>
    </citation>
    <scope>NUCLEOTIDE SEQUENCE [LARGE SCALE GENOMIC DNA]</scope>
    <source>
        <strain evidence="2 3">E84</strain>
    </source>
</reference>
<name>A0A0F5Q4T7_9HYPH</name>
<dbReference type="InterPro" id="IPR016117">
    <property type="entry name" value="ArgJ-like_dom_sf"/>
</dbReference>
<dbReference type="SUPFAM" id="SSF56266">
    <property type="entry name" value="DmpA/ArgJ-like"/>
    <property type="match status" value="1"/>
</dbReference>
<dbReference type="Gene3D" id="3.60.70.12">
    <property type="entry name" value="L-amino peptidase D-ALA esterase/amidase"/>
    <property type="match status" value="1"/>
</dbReference>
<accession>A0A0F5Q4T7</accession>
<gene>
    <name evidence="2" type="ORF">WH87_15340</name>
</gene>
<dbReference type="OrthoDB" id="9808347at2"/>
<dbReference type="PANTHER" id="PTHR36512">
    <property type="entry name" value="D-AMINOPEPTIDASE"/>
    <property type="match status" value="1"/>
</dbReference>
<dbReference type="CDD" id="cd02252">
    <property type="entry name" value="nylC_like"/>
    <property type="match status" value="1"/>
</dbReference>
<proteinExistence type="inferred from homology"/>
<protein>
    <submittedName>
        <fullName evidence="2">Peptidase T4</fullName>
    </submittedName>
</protein>
<dbReference type="AlphaFoldDB" id="A0A0F5Q4T7"/>
<dbReference type="Pfam" id="PF03576">
    <property type="entry name" value="Peptidase_S58"/>
    <property type="match status" value="1"/>
</dbReference>
<evidence type="ECO:0000313" key="2">
    <source>
        <dbReference type="EMBL" id="KKC35932.1"/>
    </source>
</evidence>
<dbReference type="GO" id="GO:0004177">
    <property type="term" value="F:aminopeptidase activity"/>
    <property type="evidence" value="ECO:0007669"/>
    <property type="project" value="TreeGrafter"/>
</dbReference>
<comment type="caution">
    <text evidence="2">The sequence shown here is derived from an EMBL/GenBank/DDBJ whole genome shotgun (WGS) entry which is preliminary data.</text>
</comment>
<dbReference type="PATRIC" id="fig|1293439.3.peg.3122"/>
<dbReference type="PANTHER" id="PTHR36512:SF3">
    <property type="entry name" value="BLR5678 PROTEIN"/>
    <property type="match status" value="1"/>
</dbReference>
<comment type="similarity">
    <text evidence="1">Belongs to the peptidase S58 family.</text>
</comment>
<dbReference type="InterPro" id="IPR005321">
    <property type="entry name" value="Peptidase_S58_DmpA"/>
</dbReference>
<keyword evidence="3" id="KW-1185">Reference proteome</keyword>
<dbReference type="EMBL" id="LANJ01000044">
    <property type="protein sequence ID" value="KKC35932.1"/>
    <property type="molecule type" value="Genomic_DNA"/>
</dbReference>
<dbReference type="STRING" id="1293439.WH87_15340"/>
<dbReference type="RefSeq" id="WP_046140708.1">
    <property type="nucleotide sequence ID" value="NZ_LANJ01000044.1"/>
</dbReference>
<sequence length="337" mass="34253">MRAGPRNLITDVPGLLVGNAADHHIKTGATVLTADRPFLASVDVMGGSPGARETELLAPDKLVEDIDALVLSGGSAFGLDSASGVVDALRLQGRGFAVNGTTVPIVPAAIVFDLSNGGDKSWTRNPYAELGRLALEAAGPDFALGTHGAGTGALTANLKGGLGSASLVLPSGHTVGAVVVANPTGSVTMGDNPHFWAAPFEVDDEFGGLGSYPGPLSFEDTARSKRDGTKAIANTTIAIVATDAILTKAQLKRFAVAAQDGIARGASPAHTPVDGDLIFSVSTRARPLGPDAVDSIRLGHAAAVCLSRAIARAIYLAQPAPGDKVPTWSERWGSSQG</sequence>
<evidence type="ECO:0000256" key="1">
    <source>
        <dbReference type="ARBA" id="ARBA00007068"/>
    </source>
</evidence>
<evidence type="ECO:0000313" key="3">
    <source>
        <dbReference type="Proteomes" id="UP000033411"/>
    </source>
</evidence>